<dbReference type="EMBL" id="CP001344">
    <property type="protein sequence ID" value="ACL44544.1"/>
    <property type="molecule type" value="Genomic_DNA"/>
</dbReference>
<name>B8HV92_CYAP4</name>
<organism evidence="1">
    <name type="scientific">Cyanothece sp. (strain PCC 7425 / ATCC 29141)</name>
    <dbReference type="NCBI Taxonomy" id="395961"/>
    <lineage>
        <taxon>Bacteria</taxon>
        <taxon>Bacillati</taxon>
        <taxon>Cyanobacteriota</taxon>
        <taxon>Cyanophyceae</taxon>
        <taxon>Gomontiellales</taxon>
        <taxon>Cyanothecaceae</taxon>
        <taxon>Cyanothece</taxon>
    </lineage>
</organism>
<evidence type="ECO:0000313" key="1">
    <source>
        <dbReference type="EMBL" id="ACL44544.1"/>
    </source>
</evidence>
<reference evidence="1" key="1">
    <citation type="submission" date="2009-01" db="EMBL/GenBank/DDBJ databases">
        <title>Complete sequence of chromosome Cyanothece sp. PCC 7425.</title>
        <authorList>
            <consortium name="US DOE Joint Genome Institute"/>
            <person name="Lucas S."/>
            <person name="Copeland A."/>
            <person name="Lapidus A."/>
            <person name="Glavina del Rio T."/>
            <person name="Dalin E."/>
            <person name="Tice H."/>
            <person name="Bruce D."/>
            <person name="Goodwin L."/>
            <person name="Pitluck S."/>
            <person name="Sims D."/>
            <person name="Meineke L."/>
            <person name="Brettin T."/>
            <person name="Detter J.C."/>
            <person name="Han C."/>
            <person name="Larimer F."/>
            <person name="Land M."/>
            <person name="Hauser L."/>
            <person name="Kyrpides N."/>
            <person name="Ovchinnikova G."/>
            <person name="Liberton M."/>
            <person name="Stoeckel J."/>
            <person name="Banerjee A."/>
            <person name="Singh A."/>
            <person name="Page L."/>
            <person name="Sato H."/>
            <person name="Zhao L."/>
            <person name="Sherman L."/>
            <person name="Pakrasi H."/>
            <person name="Richardson P."/>
        </authorList>
    </citation>
    <scope>NUCLEOTIDE SEQUENCE</scope>
    <source>
        <strain evidence="1">PCC 7425</strain>
    </source>
</reference>
<dbReference type="AlphaFoldDB" id="B8HV92"/>
<dbReference type="HOGENOM" id="CLU_3327065_0_0_3"/>
<accession>B8HV92</accession>
<dbReference type="KEGG" id="cyn:Cyan7425_2183"/>
<sequence length="38" mass="4675">MIKIYLERRLVFKDYLDPRLFGGHGFKTDILEYQRKTN</sequence>
<protein>
    <submittedName>
        <fullName evidence="1">Uncharacterized protein</fullName>
    </submittedName>
</protein>
<proteinExistence type="predicted"/>
<gene>
    <name evidence="1" type="ordered locus">Cyan7425_2183</name>
</gene>